<dbReference type="KEGG" id="csg:Cylst_3345"/>
<dbReference type="PANTHER" id="PTHR21621:SF0">
    <property type="entry name" value="BETA-CITRYLGLUTAMATE SYNTHASE B-RELATED"/>
    <property type="match status" value="1"/>
</dbReference>
<dbReference type="EMBL" id="CP003642">
    <property type="protein sequence ID" value="AFZ25497.1"/>
    <property type="molecule type" value="Genomic_DNA"/>
</dbReference>
<keyword evidence="1" id="KW-0067">ATP-binding</keyword>
<dbReference type="GO" id="GO:0005737">
    <property type="term" value="C:cytoplasm"/>
    <property type="evidence" value="ECO:0007669"/>
    <property type="project" value="TreeGrafter"/>
</dbReference>
<dbReference type="PANTHER" id="PTHR21621">
    <property type="entry name" value="RIBOSOMAL PROTEIN S6 MODIFICATION PROTEIN"/>
    <property type="match status" value="1"/>
</dbReference>
<proteinExistence type="predicted"/>
<dbReference type="Pfam" id="PF02786">
    <property type="entry name" value="CPSase_L_D2"/>
    <property type="match status" value="1"/>
</dbReference>
<dbReference type="GO" id="GO:0018169">
    <property type="term" value="F:ribosomal S6-glutamic acid ligase activity"/>
    <property type="evidence" value="ECO:0007669"/>
    <property type="project" value="TreeGrafter"/>
</dbReference>
<dbReference type="PATRIC" id="fig|56107.3.peg.3663"/>
<feature type="domain" description="ATP-grasp" evidence="2">
    <location>
        <begin position="221"/>
        <end position="479"/>
    </location>
</feature>
<dbReference type="PROSITE" id="PS50975">
    <property type="entry name" value="ATP_GRASP"/>
    <property type="match status" value="1"/>
</dbReference>
<dbReference type="GO" id="GO:0046872">
    <property type="term" value="F:metal ion binding"/>
    <property type="evidence" value="ECO:0007669"/>
    <property type="project" value="InterPro"/>
</dbReference>
<reference evidence="3 4" key="1">
    <citation type="submission" date="2012-06" db="EMBL/GenBank/DDBJ databases">
        <title>Finished chromosome of genome of Cylindrospermum stagnale PCC 7417.</title>
        <authorList>
            <consortium name="US DOE Joint Genome Institute"/>
            <person name="Gugger M."/>
            <person name="Coursin T."/>
            <person name="Rippka R."/>
            <person name="Tandeau De Marsac N."/>
            <person name="Huntemann M."/>
            <person name="Wei C.-L."/>
            <person name="Han J."/>
            <person name="Detter J.C."/>
            <person name="Han C."/>
            <person name="Tapia R."/>
            <person name="Chen A."/>
            <person name="Kyrpides N."/>
            <person name="Mavromatis K."/>
            <person name="Markowitz V."/>
            <person name="Szeto E."/>
            <person name="Ivanova N."/>
            <person name="Pagani I."/>
            <person name="Pati A."/>
            <person name="Goodwin L."/>
            <person name="Nordberg H.P."/>
            <person name="Cantor M.N."/>
            <person name="Hua S.X."/>
            <person name="Woyke T."/>
            <person name="Kerfeld C.A."/>
        </authorList>
    </citation>
    <scope>NUCLEOTIDE SEQUENCE [LARGE SCALE GENOMIC DNA]</scope>
    <source>
        <strain evidence="3 4">PCC 7417</strain>
    </source>
</reference>
<evidence type="ECO:0000313" key="4">
    <source>
        <dbReference type="Proteomes" id="UP000010475"/>
    </source>
</evidence>
<dbReference type="HOGENOM" id="CLU_016806_0_0_3"/>
<keyword evidence="4" id="KW-1185">Reference proteome</keyword>
<dbReference type="Proteomes" id="UP000010475">
    <property type="component" value="Chromosome"/>
</dbReference>
<dbReference type="InterPro" id="IPR011761">
    <property type="entry name" value="ATP-grasp"/>
</dbReference>
<dbReference type="RefSeq" id="WP_015208745.1">
    <property type="nucleotide sequence ID" value="NC_019757.1"/>
</dbReference>
<evidence type="ECO:0000256" key="1">
    <source>
        <dbReference type="PROSITE-ProRule" id="PRU00409"/>
    </source>
</evidence>
<dbReference type="STRING" id="56107.Cylst_3345"/>
<keyword evidence="3" id="KW-0436">Ligase</keyword>
<organism evidence="3 4">
    <name type="scientific">Cylindrospermum stagnale PCC 7417</name>
    <dbReference type="NCBI Taxonomy" id="56107"/>
    <lineage>
        <taxon>Bacteria</taxon>
        <taxon>Bacillati</taxon>
        <taxon>Cyanobacteriota</taxon>
        <taxon>Cyanophyceae</taxon>
        <taxon>Nostocales</taxon>
        <taxon>Nostocaceae</taxon>
        <taxon>Cylindrospermum</taxon>
    </lineage>
</organism>
<dbReference type="GO" id="GO:0009432">
    <property type="term" value="P:SOS response"/>
    <property type="evidence" value="ECO:0007669"/>
    <property type="project" value="TreeGrafter"/>
</dbReference>
<keyword evidence="1" id="KW-0547">Nucleotide-binding</keyword>
<dbReference type="InterPro" id="IPR005479">
    <property type="entry name" value="CPAse_ATP-bd"/>
</dbReference>
<dbReference type="OrthoDB" id="9803907at2"/>
<evidence type="ECO:0000259" key="2">
    <source>
        <dbReference type="PROSITE" id="PS50975"/>
    </source>
</evidence>
<accession>K9X178</accession>
<evidence type="ECO:0000313" key="3">
    <source>
        <dbReference type="EMBL" id="AFZ25497.1"/>
    </source>
</evidence>
<gene>
    <name evidence="3" type="ORF">Cylst_3345</name>
</gene>
<dbReference type="SUPFAM" id="SSF56059">
    <property type="entry name" value="Glutathione synthetase ATP-binding domain-like"/>
    <property type="match status" value="1"/>
</dbReference>
<sequence>MVQEQITDVIRINARKTDVFDIFDFKHYIGPNPYLDTGALVFNFSLTEYRQPLPIEDYISIISDRYSHLGDQTYESYAHLFARVVSEVGKLDMGLHLNRWSVKPYPHYVRISLQSLHARTTKAVVYFVWDWFEAITQGEDFLFDEQLVRLQNRFRLSVYGGPTVYALLRTAYEKSIPAFYLWEEGLIQYGYGKKLVRGVATTFDCDSHIDSEFTTRKDDCKVFLKTLGFPVPEGDIVVSEKEAFAVAREIGYPVAVKPVVGHKGIGVTAEVQDSKELESAYNRALAAIPEEQPTRIIVEKSISGKDFRLLCVNGRFVAATERRPASIVGDGYLTIEELIHRENRKPARLDSPTSPMSKIQIDEAMELYLEEQGLSLNKVISKDRIIYLRKVANLSAGGLSIDATQTIHHDNIILAQDIAQYFRLTCLGIDVITKSLSESWKSSNFAILEINAAPGILMHLNPAIGESVDVPAHILETFFESGINARIPVITFNKISVQELQTTIDHILLQHPEWTIGAVCRDAVFVNRSAKVLNQDYNSNVQLLLRHPKLDLLIAEYTGDILEDEGMFYQGSNIVVLDNPSETEMMLVRNVFDGSTVVIRKENDISIRSKGLIEDYTLGENEPFTRVYLKEISTIL</sequence>
<name>K9X178_9NOST</name>
<dbReference type="eggNOG" id="COG0189">
    <property type="taxonomic scope" value="Bacteria"/>
</dbReference>
<protein>
    <submittedName>
        <fullName evidence="3">ATP-grasp enzyme, D-alanine-D-alanine ligase</fullName>
    </submittedName>
</protein>
<dbReference type="Gene3D" id="3.30.470.20">
    <property type="entry name" value="ATP-grasp fold, B domain"/>
    <property type="match status" value="2"/>
</dbReference>
<dbReference type="GO" id="GO:0005524">
    <property type="term" value="F:ATP binding"/>
    <property type="evidence" value="ECO:0007669"/>
    <property type="project" value="UniProtKB-UniRule"/>
</dbReference>
<dbReference type="AlphaFoldDB" id="K9X178"/>